<gene>
    <name evidence="3" type="ORF">NT2_02_03570</name>
</gene>
<dbReference type="Gene3D" id="2.40.160.100">
    <property type="match status" value="1"/>
</dbReference>
<comment type="caution">
    <text evidence="3">The sequence shown here is derived from an EMBL/GenBank/DDBJ whole genome shotgun (WGS) entry which is preliminary data.</text>
</comment>
<dbReference type="Proteomes" id="UP000016568">
    <property type="component" value="Unassembled WGS sequence"/>
</dbReference>
<sequence length="467" mass="51352">MTRVLTGLAAGFCLLAGAPAWAQDKASDKKAPEKKVGVLQQAIGDPDDLTITGTLRMRYETLANQFRPGLDENSDILVIRAILAAQYKAGPVRLVGELFDARAYSTDRNGSAGTGEVNAMELVQAYVGFDLDDALGKGSATSLDIGRFTMDLGSRRLVSRNNFRNTVNAFAGARVHYRGANKGTVTAFYTLPLMREPTDKEAILHNDVEWDRESFDLTFWGGFTSQPLGARTTLEAYFYGLEERDSPGRLTRNRHLYTPGVRLFSQPVAGRWDYELEGAYQFGKVRDGVTETAEKRGVSAYTLHAELGYQFASDWSPRIALEYDRASGDRRGGRYGRFDNLYGSRRSDFGPTSTFGALGRTNISSLGARLEVAPDKRWDGFLHYSANWLDSASDSFATTGVRDPAGQSGHFAGHQIEARARYWLVPDMLRVDMGGAVLINGRFLDDAPNANGFGDPAFGYVELTANF</sequence>
<reference evidence="3 4" key="1">
    <citation type="submission" date="2013-09" db="EMBL/GenBank/DDBJ databases">
        <title>Whole genome shotgun sequence of Novosphingobium tardaugens NBRC 16725.</title>
        <authorList>
            <person name="Isaki S."/>
            <person name="Hosoyama A."/>
            <person name="Tsuchikane K."/>
            <person name="Katsumata H."/>
            <person name="Ando Y."/>
            <person name="Yamazaki S."/>
            <person name="Fujita N."/>
        </authorList>
    </citation>
    <scope>NUCLEOTIDE SEQUENCE [LARGE SCALE GENOMIC DNA]</scope>
    <source>
        <strain evidence="3 4">NBRC 16725</strain>
    </source>
</reference>
<evidence type="ECO:0000256" key="1">
    <source>
        <dbReference type="SAM" id="SignalP"/>
    </source>
</evidence>
<protein>
    <recommendedName>
        <fullName evidence="2">Alginate export domain-containing protein</fullName>
    </recommendedName>
</protein>
<dbReference type="InterPro" id="IPR025388">
    <property type="entry name" value="Alginate_export_dom"/>
</dbReference>
<dbReference type="eggNOG" id="COG3637">
    <property type="taxonomic scope" value="Bacteria"/>
</dbReference>
<dbReference type="AlphaFoldDB" id="U2YIT9"/>
<feature type="chain" id="PRO_5004637525" description="Alginate export domain-containing protein" evidence="1">
    <location>
        <begin position="23"/>
        <end position="467"/>
    </location>
</feature>
<proteinExistence type="predicted"/>
<evidence type="ECO:0000259" key="2">
    <source>
        <dbReference type="Pfam" id="PF13372"/>
    </source>
</evidence>
<evidence type="ECO:0000313" key="3">
    <source>
        <dbReference type="EMBL" id="GAD48275.1"/>
    </source>
</evidence>
<dbReference type="RefSeq" id="WP_021689182.1">
    <property type="nucleotide sequence ID" value="NZ_BASZ01000002.1"/>
</dbReference>
<name>U2YIT9_9SPHN</name>
<dbReference type="InterPro" id="IPR053728">
    <property type="entry name" value="Alginate_Permeability_Chnl"/>
</dbReference>
<feature type="signal peptide" evidence="1">
    <location>
        <begin position="1"/>
        <end position="22"/>
    </location>
</feature>
<feature type="domain" description="Alginate export" evidence="2">
    <location>
        <begin position="49"/>
        <end position="450"/>
    </location>
</feature>
<dbReference type="Pfam" id="PF13372">
    <property type="entry name" value="Alginate_exp"/>
    <property type="match status" value="1"/>
</dbReference>
<dbReference type="EMBL" id="BASZ01000002">
    <property type="protein sequence ID" value="GAD48275.1"/>
    <property type="molecule type" value="Genomic_DNA"/>
</dbReference>
<evidence type="ECO:0000313" key="4">
    <source>
        <dbReference type="Proteomes" id="UP000016568"/>
    </source>
</evidence>
<keyword evidence="4" id="KW-1185">Reference proteome</keyword>
<organism evidence="3 4">
    <name type="scientific">Caenibius tardaugens NBRC 16725</name>
    <dbReference type="NCBI Taxonomy" id="1219035"/>
    <lineage>
        <taxon>Bacteria</taxon>
        <taxon>Pseudomonadati</taxon>
        <taxon>Pseudomonadota</taxon>
        <taxon>Alphaproteobacteria</taxon>
        <taxon>Sphingomonadales</taxon>
        <taxon>Erythrobacteraceae</taxon>
        <taxon>Caenibius</taxon>
    </lineage>
</organism>
<accession>U2YIT9</accession>
<keyword evidence="1" id="KW-0732">Signal</keyword>